<proteinExistence type="predicted"/>
<feature type="region of interest" description="Disordered" evidence="1">
    <location>
        <begin position="1"/>
        <end position="23"/>
    </location>
</feature>
<evidence type="ECO:0000313" key="2">
    <source>
        <dbReference type="EMBL" id="QLY30393.1"/>
    </source>
</evidence>
<reference evidence="2 3" key="1">
    <citation type="submission" date="2020-07" db="EMBL/GenBank/DDBJ databases">
        <authorList>
            <person name="Zhuang K."/>
            <person name="Ran Y."/>
        </authorList>
    </citation>
    <scope>NUCLEOTIDE SEQUENCE [LARGE SCALE GENOMIC DNA]</scope>
    <source>
        <strain evidence="2 3">WCH-YHL-001</strain>
    </source>
</reference>
<dbReference type="Proteomes" id="UP000515512">
    <property type="component" value="Chromosome"/>
</dbReference>
<dbReference type="RefSeq" id="WP_181581591.1">
    <property type="nucleotide sequence ID" value="NZ_CP059399.1"/>
</dbReference>
<protein>
    <submittedName>
        <fullName evidence="2">Uncharacterized protein</fullName>
    </submittedName>
</protein>
<dbReference type="KEGG" id="nhu:H0264_35610"/>
<name>A0A7D6VAG8_9NOCA</name>
<dbReference type="EMBL" id="CP059399">
    <property type="protein sequence ID" value="QLY30393.1"/>
    <property type="molecule type" value="Genomic_DNA"/>
</dbReference>
<evidence type="ECO:0000256" key="1">
    <source>
        <dbReference type="SAM" id="MobiDB-lite"/>
    </source>
</evidence>
<gene>
    <name evidence="2" type="ORF">H0264_35610</name>
</gene>
<organism evidence="2 3">
    <name type="scientific">Nocardia huaxiensis</name>
    <dbReference type="NCBI Taxonomy" id="2755382"/>
    <lineage>
        <taxon>Bacteria</taxon>
        <taxon>Bacillati</taxon>
        <taxon>Actinomycetota</taxon>
        <taxon>Actinomycetes</taxon>
        <taxon>Mycobacteriales</taxon>
        <taxon>Nocardiaceae</taxon>
        <taxon>Nocardia</taxon>
    </lineage>
</organism>
<evidence type="ECO:0000313" key="3">
    <source>
        <dbReference type="Proteomes" id="UP000515512"/>
    </source>
</evidence>
<sequence>MRNSHDHNDSEAPSEFHLEVPAGDDARTSEHLVQTAVALLTRALTEITELLDTYGARAPESARRVTDLATIVATSTVTWLRCWPQPDSAPLRLARRR</sequence>
<keyword evidence="3" id="KW-1185">Reference proteome</keyword>
<dbReference type="AlphaFoldDB" id="A0A7D6VAG8"/>
<accession>A0A7D6VAG8</accession>